<organism evidence="1">
    <name type="scientific">Wolbachia endosymbiont of Aleurodicus dispersus</name>
    <dbReference type="NCBI Taxonomy" id="1288877"/>
    <lineage>
        <taxon>Bacteria</taxon>
        <taxon>Pseudomonadati</taxon>
        <taxon>Pseudomonadota</taxon>
        <taxon>Alphaproteobacteria</taxon>
        <taxon>Rickettsiales</taxon>
        <taxon>Anaplasmataceae</taxon>
        <taxon>Wolbachieae</taxon>
        <taxon>Wolbachia</taxon>
    </lineage>
</organism>
<proteinExistence type="predicted"/>
<name>A0A3B0J838_9RICK</name>
<protein>
    <submittedName>
        <fullName evidence="1">Uncharacterized protein</fullName>
    </submittedName>
</protein>
<gene>
    <name evidence="1" type="ORF">WBAD_0818</name>
</gene>
<dbReference type="EMBL" id="OUNE01000137">
    <property type="protein sequence ID" value="SPP33263.1"/>
    <property type="molecule type" value="Genomic_DNA"/>
</dbReference>
<reference evidence="1" key="1">
    <citation type="submission" date="2018-04" db="EMBL/GenBank/DDBJ databases">
        <authorList>
            <person name="Go L.Y."/>
            <person name="Mitchell J.A."/>
        </authorList>
    </citation>
    <scope>NUCLEOTIDE SEQUENCE</scope>
    <source>
        <strain evidence="1">WBAD</strain>
    </source>
</reference>
<evidence type="ECO:0000313" key="1">
    <source>
        <dbReference type="EMBL" id="SPP33263.1"/>
    </source>
</evidence>
<sequence>MPKYEELNETQKGLYDELKDPVSEDVDISTVIAKFSENDFLPVLTTIDDKGYTLLNTFEAVGVDKFKAVLSEAQKQGLLEEVVNGKILSSNDQDEVKSILVFVIRTTKSCRTLLVISSSQMLAYLPYSYCNTILSVPLRGL</sequence>
<accession>A0A3B0J838</accession>
<dbReference type="AlphaFoldDB" id="A0A3B0J838"/>